<organism evidence="3 4">
    <name type="scientific">Pseudochrobactrum asaccharolyticum</name>
    <dbReference type="NCBI Taxonomy" id="354351"/>
    <lineage>
        <taxon>Bacteria</taxon>
        <taxon>Pseudomonadati</taxon>
        <taxon>Pseudomonadota</taxon>
        <taxon>Alphaproteobacteria</taxon>
        <taxon>Hyphomicrobiales</taxon>
        <taxon>Brucellaceae</taxon>
        <taxon>Pseudochrobactrum</taxon>
    </lineage>
</organism>
<protein>
    <recommendedName>
        <fullName evidence="5">Integral membrane protein DUF2282</fullName>
    </recommendedName>
</protein>
<evidence type="ECO:0000313" key="3">
    <source>
        <dbReference type="EMBL" id="RBO95438.1"/>
    </source>
</evidence>
<proteinExistence type="predicted"/>
<dbReference type="Proteomes" id="UP000252893">
    <property type="component" value="Unassembled WGS sequence"/>
</dbReference>
<feature type="signal peptide" evidence="2">
    <location>
        <begin position="1"/>
        <end position="22"/>
    </location>
</feature>
<dbReference type="AlphaFoldDB" id="A0A366E1Y9"/>
<keyword evidence="4" id="KW-1185">Reference proteome</keyword>
<keyword evidence="2" id="KW-0732">Signal</keyword>
<sequence>MNMKIIMGAAGLLALTATNAFALCQSNINGGTTMNEGDCYMHSAGVAVGCHGGVLNPVGGTTNKCKAWIKVERLPNTNQSGKTADPIKAGKGSALSSSIGIDGKPIQKKAVKN</sequence>
<reference evidence="3 4" key="1">
    <citation type="submission" date="2018-06" db="EMBL/GenBank/DDBJ databases">
        <title>Genomic Encyclopedia of Type Strains, Phase IV (KMG-IV): sequencing the most valuable type-strain genomes for metagenomic binning, comparative biology and taxonomic classification.</title>
        <authorList>
            <person name="Goeker M."/>
        </authorList>
    </citation>
    <scope>NUCLEOTIDE SEQUENCE [LARGE SCALE GENOMIC DNA]</scope>
    <source>
        <strain evidence="3 4">DSM 25619</strain>
    </source>
</reference>
<feature type="chain" id="PRO_5016596397" description="Integral membrane protein DUF2282" evidence="2">
    <location>
        <begin position="23"/>
        <end position="113"/>
    </location>
</feature>
<dbReference type="EMBL" id="QNRH01000003">
    <property type="protein sequence ID" value="RBO95438.1"/>
    <property type="molecule type" value="Genomic_DNA"/>
</dbReference>
<feature type="region of interest" description="Disordered" evidence="1">
    <location>
        <begin position="76"/>
        <end position="113"/>
    </location>
</feature>
<comment type="caution">
    <text evidence="3">The sequence shown here is derived from an EMBL/GenBank/DDBJ whole genome shotgun (WGS) entry which is preliminary data.</text>
</comment>
<evidence type="ECO:0000313" key="4">
    <source>
        <dbReference type="Proteomes" id="UP000252893"/>
    </source>
</evidence>
<accession>A0A366E1Y9</accession>
<dbReference type="RefSeq" id="WP_147245522.1">
    <property type="nucleotide sequence ID" value="NZ_JBHEEG010000008.1"/>
</dbReference>
<evidence type="ECO:0000256" key="1">
    <source>
        <dbReference type="SAM" id="MobiDB-lite"/>
    </source>
</evidence>
<evidence type="ECO:0000256" key="2">
    <source>
        <dbReference type="SAM" id="SignalP"/>
    </source>
</evidence>
<name>A0A366E1Y9_9HYPH</name>
<evidence type="ECO:0008006" key="5">
    <source>
        <dbReference type="Google" id="ProtNLM"/>
    </source>
</evidence>
<gene>
    <name evidence="3" type="ORF">DFR47_1031</name>
</gene>